<proteinExistence type="predicted"/>
<dbReference type="InParanoid" id="A0A0H2RYA0"/>
<dbReference type="AlphaFoldDB" id="A0A0H2RYA0"/>
<gene>
    <name evidence="1" type="ORF">SCHPADRAFT_943357</name>
</gene>
<sequence length="495" mass="56521">MSNTFQSFVGVWRIGDCEAINKFYFSGPIIDGVVDDGTKEVRIALTVATTEPYIQILTLEMNNKGPNLRTVQRLEGARHVFLLKDSIIGYGSLYGDDTFPLISDWRTLATKRLLPALYLNNMNSLLGDVHSTCRAMSIWRDHIFVVLNYSVEVFRIPSFESLTNKYHQRGSQSLYFPMARDDDERGWVAEAFINEIQESPSDITPDEKECFLRIALRDRTEGVFILTLIQSLNDLEFHWKEVPSRDDALYQGALKTCMGSSGEYLLDLSTTDRAMYPVTLEIIRANHTMSKEEGVDRRFAVRSTTPILSSPEQLPLDSTTALDFDDAAGVILVGNCRGEINIVQLIDTEANLRSCYLDDLPPACNDTNGLIQNPIPMRLPHCYYLSNKILDAIVPPIVREEAIESWCNSLGFADINPPRGWSTDWRRNTSLHHWVLPFPRWCTLSVDKRLEQVDMMNCYIRGRLGSLGDIIPLMYYERKHDFVIFKISQRIYYPG</sequence>
<accession>A0A0H2RYA0</accession>
<dbReference type="Proteomes" id="UP000053477">
    <property type="component" value="Unassembled WGS sequence"/>
</dbReference>
<name>A0A0H2RYA0_9AGAM</name>
<dbReference type="OrthoDB" id="2786194at2759"/>
<protein>
    <submittedName>
        <fullName evidence="1">Uncharacterized protein</fullName>
    </submittedName>
</protein>
<organism evidence="1 2">
    <name type="scientific">Schizopora paradoxa</name>
    <dbReference type="NCBI Taxonomy" id="27342"/>
    <lineage>
        <taxon>Eukaryota</taxon>
        <taxon>Fungi</taxon>
        <taxon>Dikarya</taxon>
        <taxon>Basidiomycota</taxon>
        <taxon>Agaricomycotina</taxon>
        <taxon>Agaricomycetes</taxon>
        <taxon>Hymenochaetales</taxon>
        <taxon>Schizoporaceae</taxon>
        <taxon>Schizopora</taxon>
    </lineage>
</organism>
<evidence type="ECO:0000313" key="1">
    <source>
        <dbReference type="EMBL" id="KLO09771.1"/>
    </source>
</evidence>
<reference evidence="1 2" key="1">
    <citation type="submission" date="2015-04" db="EMBL/GenBank/DDBJ databases">
        <title>Complete genome sequence of Schizopora paradoxa KUC8140, a cosmopolitan wood degrader in East Asia.</title>
        <authorList>
            <consortium name="DOE Joint Genome Institute"/>
            <person name="Min B."/>
            <person name="Park H."/>
            <person name="Jang Y."/>
            <person name="Kim J.-J."/>
            <person name="Kim K.H."/>
            <person name="Pangilinan J."/>
            <person name="Lipzen A."/>
            <person name="Riley R."/>
            <person name="Grigoriev I.V."/>
            <person name="Spatafora J.W."/>
            <person name="Choi I.-G."/>
        </authorList>
    </citation>
    <scope>NUCLEOTIDE SEQUENCE [LARGE SCALE GENOMIC DNA]</scope>
    <source>
        <strain evidence="1 2">KUC8140</strain>
    </source>
</reference>
<keyword evidence="2" id="KW-1185">Reference proteome</keyword>
<evidence type="ECO:0000313" key="2">
    <source>
        <dbReference type="Proteomes" id="UP000053477"/>
    </source>
</evidence>
<dbReference type="EMBL" id="KQ086045">
    <property type="protein sequence ID" value="KLO09771.1"/>
    <property type="molecule type" value="Genomic_DNA"/>
</dbReference>